<dbReference type="PANTHER" id="PTHR43308:SF1">
    <property type="entry name" value="OUTER MEMBRANE PROTEIN ALPHA"/>
    <property type="match status" value="1"/>
</dbReference>
<reference evidence="2" key="3">
    <citation type="submission" date="2020-02" db="EMBL/GenBank/DDBJ databases">
        <authorList>
            <person name="Sarangi A.N."/>
            <person name="Ghosh S."/>
            <person name="Mukherjee M."/>
            <person name="Tripathy S."/>
        </authorList>
    </citation>
    <scope>NUCLEOTIDE SEQUENCE</scope>
    <source>
        <strain evidence="2">BDU141951</strain>
    </source>
</reference>
<feature type="signal peptide" evidence="1">
    <location>
        <begin position="1"/>
        <end position="26"/>
    </location>
</feature>
<comment type="caution">
    <text evidence="2">The sequence shown here is derived from an EMBL/GenBank/DDBJ whole genome shotgun (WGS) entry which is preliminary data.</text>
</comment>
<dbReference type="AlphaFoldDB" id="A0A0C1YF04"/>
<dbReference type="InterPro" id="IPR047684">
    <property type="entry name" value="Por_som-like"/>
</dbReference>
<evidence type="ECO:0000313" key="2">
    <source>
        <dbReference type="EMBL" id="NEV67135.1"/>
    </source>
</evidence>
<dbReference type="PROSITE" id="PS51272">
    <property type="entry name" value="SLH"/>
    <property type="match status" value="1"/>
</dbReference>
<dbReference type="GO" id="GO:0015288">
    <property type="term" value="F:porin activity"/>
    <property type="evidence" value="ECO:0007669"/>
    <property type="project" value="InterPro"/>
</dbReference>
<dbReference type="PANTHER" id="PTHR43308">
    <property type="entry name" value="OUTER MEMBRANE PROTEIN ALPHA-RELATED"/>
    <property type="match status" value="1"/>
</dbReference>
<organism evidence="2">
    <name type="scientific">Lyngbya confervoides BDU141951</name>
    <dbReference type="NCBI Taxonomy" id="1574623"/>
    <lineage>
        <taxon>Bacteria</taxon>
        <taxon>Bacillati</taxon>
        <taxon>Cyanobacteriota</taxon>
        <taxon>Cyanophyceae</taxon>
        <taxon>Oscillatoriophycideae</taxon>
        <taxon>Oscillatoriales</taxon>
        <taxon>Microcoleaceae</taxon>
        <taxon>Lyngbya</taxon>
    </lineage>
</organism>
<gene>
    <name evidence="2" type="ORF">QQ91_008385</name>
</gene>
<dbReference type="EMBL" id="JTHE02000003">
    <property type="protein sequence ID" value="NEV67135.1"/>
    <property type="molecule type" value="Genomic_DNA"/>
</dbReference>
<feature type="chain" id="PRO_5035981458" evidence="1">
    <location>
        <begin position="27"/>
        <end position="478"/>
    </location>
</feature>
<dbReference type="GO" id="GO:0008643">
    <property type="term" value="P:carbohydrate transport"/>
    <property type="evidence" value="ECO:0007669"/>
    <property type="project" value="InterPro"/>
</dbReference>
<protein>
    <submittedName>
        <fullName evidence="2">Carbohydrate porin</fullName>
    </submittedName>
</protein>
<proteinExistence type="inferred from homology"/>
<dbReference type="InterPro" id="IPR001119">
    <property type="entry name" value="SLH_dom"/>
</dbReference>
<dbReference type="Pfam" id="PF04966">
    <property type="entry name" value="OprB"/>
    <property type="match status" value="1"/>
</dbReference>
<dbReference type="InterPro" id="IPR051465">
    <property type="entry name" value="Cell_Envelope_Struct_Comp"/>
</dbReference>
<reference evidence="2" key="2">
    <citation type="journal article" date="2015" name="Genome Announc.">
        <title>Draft Genome Sequence of Filamentous Marine Cyanobacterium Lyngbya confervoides Strain BDU141951.</title>
        <authorList>
            <person name="Chandrababunaidu M.M."/>
            <person name="Sen D."/>
            <person name="Tripathy S."/>
        </authorList>
    </citation>
    <scope>NUCLEOTIDE SEQUENCE</scope>
    <source>
        <strain evidence="2">BDU141951</strain>
    </source>
</reference>
<dbReference type="NCBIfam" id="NF033921">
    <property type="entry name" value="por_somb"/>
    <property type="match status" value="1"/>
</dbReference>
<keyword evidence="1" id="KW-0732">Signal</keyword>
<sequence length="478" mass="50762">MSNKLWKVLLASPVLLGMGFAGSANAQVSTIDELVDVSPTPDNWAFGALQSLVEDYGCIEGDLGTRTYRGNQFMTRYEFAAGLNACLDSIRFLIADGGLDPETLATIQRLQEEFAAELATLRGRVDALEAETAELRAQQFSTTTKLRGQVDGNLVAPFGETTIQIGGGNTGIDVDTDENLAFTARARLNFDSSFTGDDRLRVRLQAGDNDFSIMNFAGGLANASGTGNLDVVIDDFYYSFGVGDNLDFIVAANSIQTDDFVVSTIVPFDGPGVADPSGPVLYDFDMGGGGFAFGGSAALGDNFVIDAGYSADNGEDGSNDPRDGIAGAASQSYIVQGSYISDGLIDAAVAYMRGNGDGDRNFTDTFAGLLNLDFGQFFVAGTAAWSDNGDDDDFHWMAGAGIEDIFFEGSTLGAYYADLPDYSDRRDPSMFEVYLGVPVNEFLTITPAVIYGDLDTGTLADPGDGSQWYGALRATFSF</sequence>
<name>A0A0C1YF04_9CYAN</name>
<evidence type="ECO:0000256" key="1">
    <source>
        <dbReference type="RuleBase" id="RU363072"/>
    </source>
</evidence>
<dbReference type="InterPro" id="IPR007049">
    <property type="entry name" value="Carb-sel_porin_OprB"/>
</dbReference>
<dbReference type="GO" id="GO:0016020">
    <property type="term" value="C:membrane"/>
    <property type="evidence" value="ECO:0007669"/>
    <property type="project" value="InterPro"/>
</dbReference>
<reference evidence="2" key="1">
    <citation type="submission" date="2014-11" db="EMBL/GenBank/DDBJ databases">
        <authorList>
            <person name="Malar M.C."/>
            <person name="Sen D."/>
            <person name="Tripathy S."/>
        </authorList>
    </citation>
    <scope>NUCLEOTIDE SEQUENCE</scope>
    <source>
        <strain evidence="2">BDU141951</strain>
    </source>
</reference>
<comment type="similarity">
    <text evidence="1">Belongs to the OprB family.</text>
</comment>
<accession>A0A0C1YF04</accession>